<feature type="compositionally biased region" description="Basic and acidic residues" evidence="1">
    <location>
        <begin position="276"/>
        <end position="288"/>
    </location>
</feature>
<sequence length="305" mass="33112">MLRLNDPNRLTVYANPARDLVVIQGNSGVVYPFYKSSGRNSKSDQTWSPWMGYFEHHPLHKTNPSFNNQIYMVKPTPSTISEEAQGIIRKHLGSNADNFIRRMGNDEALALSCSLGGGDWDKYPLLRQEIMAAESTKEFIKALTVAAIIPVDFPPIPSSKDPIPFNGIQYSGEVVPDQAILATSMETVTTKVAAGYVTAFSVQDKKQFPTTNQVNTLMALKAEKVALAATAVEGPLPKAKVGSGSSPSVSNPAMQQEHGRIVRERYLSKLGIIKDKYKKPPGDVHKAPEAGSDSEAGATGVRLGK</sequence>
<comment type="caution">
    <text evidence="2">The sequence shown here is derived from an EMBL/GenBank/DDBJ whole genome shotgun (WGS) entry which is preliminary data.</text>
</comment>
<feature type="region of interest" description="Disordered" evidence="1">
    <location>
        <begin position="236"/>
        <end position="258"/>
    </location>
</feature>
<keyword evidence="3" id="KW-1185">Reference proteome</keyword>
<reference evidence="2 3" key="1">
    <citation type="submission" date="2015-11" db="EMBL/GenBank/DDBJ databases">
        <title>Genomic analysis of 38 Legionella species identifies large and diverse effector repertoires.</title>
        <authorList>
            <person name="Burstein D."/>
            <person name="Amaro F."/>
            <person name="Zusman T."/>
            <person name="Lifshitz Z."/>
            <person name="Cohen O."/>
            <person name="Gilbert J.A."/>
            <person name="Pupko T."/>
            <person name="Shuman H.A."/>
            <person name="Segal G."/>
        </authorList>
    </citation>
    <scope>NUCLEOTIDE SEQUENCE [LARGE SCALE GENOMIC DNA]</scope>
    <source>
        <strain evidence="2 3">ATCC 43878</strain>
    </source>
</reference>
<dbReference type="OrthoDB" id="5652887at2"/>
<dbReference type="Proteomes" id="UP000054742">
    <property type="component" value="Unassembled WGS sequence"/>
</dbReference>
<proteinExistence type="predicted"/>
<dbReference type="EMBL" id="LNXV01000004">
    <property type="protein sequence ID" value="KTC86433.1"/>
    <property type="molecule type" value="Genomic_DNA"/>
</dbReference>
<feature type="compositionally biased region" description="Low complexity" evidence="1">
    <location>
        <begin position="238"/>
        <end position="253"/>
    </location>
</feature>
<name>A0A0W0ST51_9GAMM</name>
<evidence type="ECO:0000256" key="1">
    <source>
        <dbReference type="SAM" id="MobiDB-lite"/>
    </source>
</evidence>
<feature type="region of interest" description="Disordered" evidence="1">
    <location>
        <begin position="276"/>
        <end position="305"/>
    </location>
</feature>
<dbReference type="RefSeq" id="WP_058440485.1">
    <property type="nucleotide sequence ID" value="NZ_CAAAHU010000020.1"/>
</dbReference>
<dbReference type="PATRIC" id="fig|29422.6.peg.391"/>
<organism evidence="2 3">
    <name type="scientific">Legionella brunensis</name>
    <dbReference type="NCBI Taxonomy" id="29422"/>
    <lineage>
        <taxon>Bacteria</taxon>
        <taxon>Pseudomonadati</taxon>
        <taxon>Pseudomonadota</taxon>
        <taxon>Gammaproteobacteria</taxon>
        <taxon>Legionellales</taxon>
        <taxon>Legionellaceae</taxon>
        <taxon>Legionella</taxon>
    </lineage>
</organism>
<evidence type="ECO:0000313" key="3">
    <source>
        <dbReference type="Proteomes" id="UP000054742"/>
    </source>
</evidence>
<gene>
    <name evidence="2" type="ORF">Lbru_0374</name>
</gene>
<protein>
    <submittedName>
        <fullName evidence="2">Uncharacterized protein</fullName>
    </submittedName>
</protein>
<dbReference type="AlphaFoldDB" id="A0A0W0ST51"/>
<accession>A0A0W0ST51</accession>
<evidence type="ECO:0000313" key="2">
    <source>
        <dbReference type="EMBL" id="KTC86433.1"/>
    </source>
</evidence>